<evidence type="ECO:0000313" key="1">
    <source>
        <dbReference type="EMBL" id="TDZ48282.1"/>
    </source>
</evidence>
<evidence type="ECO:0000313" key="2">
    <source>
        <dbReference type="Proteomes" id="UP000295703"/>
    </source>
</evidence>
<accession>A0A4R8QWM0</accession>
<organism evidence="1 2">
    <name type="scientific">Colletotrichum trifolii</name>
    <dbReference type="NCBI Taxonomy" id="5466"/>
    <lineage>
        <taxon>Eukaryota</taxon>
        <taxon>Fungi</taxon>
        <taxon>Dikarya</taxon>
        <taxon>Ascomycota</taxon>
        <taxon>Pezizomycotina</taxon>
        <taxon>Sordariomycetes</taxon>
        <taxon>Hypocreomycetidae</taxon>
        <taxon>Glomerellales</taxon>
        <taxon>Glomerellaceae</taxon>
        <taxon>Colletotrichum</taxon>
        <taxon>Colletotrichum orbiculare species complex</taxon>
    </lineage>
</organism>
<dbReference type="Proteomes" id="UP000295703">
    <property type="component" value="Unassembled WGS sequence"/>
</dbReference>
<proteinExistence type="predicted"/>
<reference evidence="1 2" key="1">
    <citation type="submission" date="2018-12" db="EMBL/GenBank/DDBJ databases">
        <title>Genome sequence and assembly of Colletotrichum trifolii.</title>
        <authorList>
            <person name="Gan P."/>
            <person name="Shirasu K."/>
        </authorList>
    </citation>
    <scope>NUCLEOTIDE SEQUENCE [LARGE SCALE GENOMIC DNA]</scope>
    <source>
        <strain evidence="1 2">543-2</strain>
    </source>
</reference>
<gene>
    <name evidence="1" type="ORF">CTRI78_v008310</name>
</gene>
<dbReference type="EMBL" id="RYZW01000099">
    <property type="protein sequence ID" value="TDZ48282.1"/>
    <property type="molecule type" value="Genomic_DNA"/>
</dbReference>
<protein>
    <submittedName>
        <fullName evidence="1">Uncharacterized protein</fullName>
    </submittedName>
</protein>
<keyword evidence="2" id="KW-1185">Reference proteome</keyword>
<dbReference type="AlphaFoldDB" id="A0A4R8QWM0"/>
<sequence length="125" mass="14124">MDATQKVLKAGPAEALKTCFTEPVTCECPNGQYQGLAGWLRLVDIVIHYYAPPRWARWAIGVTLFLWILPRVVAKCLEFAVKVARFQIAREKGDSWRQALSVFDPEPSQAVKAREAFEKEMTQGL</sequence>
<name>A0A4R8QWM0_COLTR</name>
<comment type="caution">
    <text evidence="1">The sequence shown here is derived from an EMBL/GenBank/DDBJ whole genome shotgun (WGS) entry which is preliminary data.</text>
</comment>